<feature type="compositionally biased region" description="Polar residues" evidence="2">
    <location>
        <begin position="72"/>
        <end position="82"/>
    </location>
</feature>
<feature type="compositionally biased region" description="Polar residues" evidence="2">
    <location>
        <begin position="23"/>
        <end position="36"/>
    </location>
</feature>
<feature type="region of interest" description="Disordered" evidence="2">
    <location>
        <begin position="194"/>
        <end position="221"/>
    </location>
</feature>
<evidence type="ECO:0000256" key="2">
    <source>
        <dbReference type="SAM" id="MobiDB-lite"/>
    </source>
</evidence>
<keyword evidence="1" id="KW-0175">Coiled coil</keyword>
<feature type="coiled-coil region" evidence="1">
    <location>
        <begin position="83"/>
        <end position="163"/>
    </location>
</feature>
<evidence type="ECO:0000313" key="3">
    <source>
        <dbReference type="EMBL" id="KKN55966.1"/>
    </source>
</evidence>
<name>A0A0F9U3S6_9ZZZZ</name>
<protein>
    <submittedName>
        <fullName evidence="3">Uncharacterized protein</fullName>
    </submittedName>
</protein>
<dbReference type="AlphaFoldDB" id="A0A0F9U3S6"/>
<comment type="caution">
    <text evidence="3">The sequence shown here is derived from an EMBL/GenBank/DDBJ whole genome shotgun (WGS) entry which is preliminary data.</text>
</comment>
<organism evidence="3">
    <name type="scientific">marine sediment metagenome</name>
    <dbReference type="NCBI Taxonomy" id="412755"/>
    <lineage>
        <taxon>unclassified sequences</taxon>
        <taxon>metagenomes</taxon>
        <taxon>ecological metagenomes</taxon>
    </lineage>
</organism>
<feature type="compositionally biased region" description="Basic and acidic residues" evidence="2">
    <location>
        <begin position="37"/>
        <end position="67"/>
    </location>
</feature>
<reference evidence="3" key="1">
    <citation type="journal article" date="2015" name="Nature">
        <title>Complex archaea that bridge the gap between prokaryotes and eukaryotes.</title>
        <authorList>
            <person name="Spang A."/>
            <person name="Saw J.H."/>
            <person name="Jorgensen S.L."/>
            <person name="Zaremba-Niedzwiedzka K."/>
            <person name="Martijn J."/>
            <person name="Lind A.E."/>
            <person name="van Eijk R."/>
            <person name="Schleper C."/>
            <person name="Guy L."/>
            <person name="Ettema T.J."/>
        </authorList>
    </citation>
    <scope>NUCLEOTIDE SEQUENCE</scope>
</reference>
<evidence type="ECO:0000256" key="1">
    <source>
        <dbReference type="SAM" id="Coils"/>
    </source>
</evidence>
<dbReference type="EMBL" id="LAZR01000864">
    <property type="protein sequence ID" value="KKN55966.1"/>
    <property type="molecule type" value="Genomic_DNA"/>
</dbReference>
<feature type="compositionally biased region" description="Basic residues" evidence="2">
    <location>
        <begin position="204"/>
        <end position="213"/>
    </location>
</feature>
<feature type="region of interest" description="Disordered" evidence="2">
    <location>
        <begin position="1"/>
        <end position="82"/>
    </location>
</feature>
<feature type="compositionally biased region" description="Basic residues" evidence="2">
    <location>
        <begin position="1"/>
        <end position="14"/>
    </location>
</feature>
<gene>
    <name evidence="3" type="ORF">LCGC14_0577080</name>
</gene>
<proteinExistence type="predicted"/>
<sequence>MPHLKVRQMPRKQQKAVFARMNRGSNNLGSNLVLSKTRSEDVASDLKRDAPEEFKKLKDSDKDKTPDFLDSQPDNPKKQSLLSEFREARLRRQEEKLEKIRKREEVKLERLEETLRERRKVGDERRSIQELKMRRKQAIVDEINRERTQLANLKQRENNLQKELDQTTFGGRFKTALKREGAILAKQGLALARKSVTKSLQQKPRTKVKKRQSRRQDDFLF</sequence>
<accession>A0A0F9U3S6</accession>